<feature type="signal peptide" evidence="1">
    <location>
        <begin position="1"/>
        <end position="17"/>
    </location>
</feature>
<sequence length="121" mass="13022">MAVRSASIALPAALVLAAVAAASSFLTSAFVAPRAGARTQRTQLRTLITTSEPIFTYGEFPAMYDNQFSYGHHNGPIRGEVYAKYANWPEADQQTWAEQRTVFADGTPIEKAGNNAVRGGN</sequence>
<gene>
    <name evidence="2" type="ORF">PBAH0796_LOCUS32564</name>
</gene>
<keyword evidence="1" id="KW-0732">Signal</keyword>
<dbReference type="EMBL" id="HBEG01053510">
    <property type="protein sequence ID" value="CAD8388876.1"/>
    <property type="molecule type" value="Transcribed_RNA"/>
</dbReference>
<feature type="chain" id="PRO_5030734274" evidence="1">
    <location>
        <begin position="18"/>
        <end position="121"/>
    </location>
</feature>
<accession>A0A7S0BBD5</accession>
<evidence type="ECO:0000256" key="1">
    <source>
        <dbReference type="SAM" id="SignalP"/>
    </source>
</evidence>
<proteinExistence type="predicted"/>
<organism evidence="2">
    <name type="scientific">Pyrodinium bahamense</name>
    <dbReference type="NCBI Taxonomy" id="73915"/>
    <lineage>
        <taxon>Eukaryota</taxon>
        <taxon>Sar</taxon>
        <taxon>Alveolata</taxon>
        <taxon>Dinophyceae</taxon>
        <taxon>Gonyaulacales</taxon>
        <taxon>Pyrocystaceae</taxon>
        <taxon>Pyrodinium</taxon>
    </lineage>
</organism>
<evidence type="ECO:0000313" key="2">
    <source>
        <dbReference type="EMBL" id="CAD8388876.1"/>
    </source>
</evidence>
<protein>
    <submittedName>
        <fullName evidence="2">Uncharacterized protein</fullName>
    </submittedName>
</protein>
<name>A0A7S0BBD5_9DINO</name>
<dbReference type="AlphaFoldDB" id="A0A7S0BBD5"/>
<reference evidence="2" key="1">
    <citation type="submission" date="2021-01" db="EMBL/GenBank/DDBJ databases">
        <authorList>
            <person name="Corre E."/>
            <person name="Pelletier E."/>
            <person name="Niang G."/>
            <person name="Scheremetjew M."/>
            <person name="Finn R."/>
            <person name="Kale V."/>
            <person name="Holt S."/>
            <person name="Cochrane G."/>
            <person name="Meng A."/>
            <person name="Brown T."/>
            <person name="Cohen L."/>
        </authorList>
    </citation>
    <scope>NUCLEOTIDE SEQUENCE</scope>
    <source>
        <strain evidence="2">Pbaha01</strain>
    </source>
</reference>